<evidence type="ECO:0000313" key="2">
    <source>
        <dbReference type="Proteomes" id="UP001187531"/>
    </source>
</evidence>
<sequence length="176" mass="19740">MGDTALTSKISYIIDTIRKCDDDIVIRHPGEVPLIPADNALSCRVNFCLSELRSLSKCVITLLPGTINRRLSSVHECSVSSILSYAVNLKYPPTDLKCFIERKEILDTLDGHNGISFKIRLKRDLKDFIERKLALDTLDVDTLCILSVRPDTIKKIWVVYTKDKVSVESIVATTTS</sequence>
<organism evidence="1 2">
    <name type="scientific">Artemia franciscana</name>
    <name type="common">Brine shrimp</name>
    <name type="synonym">Artemia sanfranciscana</name>
    <dbReference type="NCBI Taxonomy" id="6661"/>
    <lineage>
        <taxon>Eukaryota</taxon>
        <taxon>Metazoa</taxon>
        <taxon>Ecdysozoa</taxon>
        <taxon>Arthropoda</taxon>
        <taxon>Crustacea</taxon>
        <taxon>Branchiopoda</taxon>
        <taxon>Anostraca</taxon>
        <taxon>Artemiidae</taxon>
        <taxon>Artemia</taxon>
    </lineage>
</organism>
<name>A0AA88LBU3_ARTSF</name>
<reference evidence="1" key="1">
    <citation type="submission" date="2023-07" db="EMBL/GenBank/DDBJ databases">
        <title>Chromosome-level genome assembly of Artemia franciscana.</title>
        <authorList>
            <person name="Jo E."/>
        </authorList>
    </citation>
    <scope>NUCLEOTIDE SEQUENCE</scope>
    <source>
        <tissue evidence="1">Whole body</tissue>
    </source>
</reference>
<comment type="caution">
    <text evidence="1">The sequence shown here is derived from an EMBL/GenBank/DDBJ whole genome shotgun (WGS) entry which is preliminary data.</text>
</comment>
<dbReference type="Proteomes" id="UP001187531">
    <property type="component" value="Unassembled WGS sequence"/>
</dbReference>
<protein>
    <submittedName>
        <fullName evidence="1">Uncharacterized protein</fullName>
    </submittedName>
</protein>
<evidence type="ECO:0000313" key="1">
    <source>
        <dbReference type="EMBL" id="KAK2719681.1"/>
    </source>
</evidence>
<gene>
    <name evidence="1" type="ORF">QYM36_005232</name>
</gene>
<keyword evidence="2" id="KW-1185">Reference proteome</keyword>
<proteinExistence type="predicted"/>
<accession>A0AA88LBU3</accession>
<dbReference type="AlphaFoldDB" id="A0AA88LBU3"/>
<dbReference type="EMBL" id="JAVRJZ010000008">
    <property type="protein sequence ID" value="KAK2719681.1"/>
    <property type="molecule type" value="Genomic_DNA"/>
</dbReference>